<dbReference type="GO" id="GO:0005886">
    <property type="term" value="C:plasma membrane"/>
    <property type="evidence" value="ECO:0007669"/>
    <property type="project" value="UniProtKB-SubCell"/>
</dbReference>
<dbReference type="InterPro" id="IPR032455">
    <property type="entry name" value="Cadherin_C"/>
</dbReference>
<feature type="domain" description="Cadherin" evidence="14">
    <location>
        <begin position="462"/>
        <end position="571"/>
    </location>
</feature>
<protein>
    <recommendedName>
        <fullName evidence="14">Cadherin domain-containing protein</fullName>
    </recommendedName>
</protein>
<dbReference type="SMART" id="SM00112">
    <property type="entry name" value="CA"/>
    <property type="match status" value="5"/>
</dbReference>
<keyword evidence="7 12" id="KW-0106">Calcium</keyword>
<name>A0A8C3H960_CHRPI</name>
<dbReference type="FunFam" id="2.60.40.60:FF:000129">
    <property type="entry name" value="protocadherin alpha-C2 isoform X1"/>
    <property type="match status" value="1"/>
</dbReference>
<evidence type="ECO:0000256" key="4">
    <source>
        <dbReference type="ARBA" id="ARBA00022692"/>
    </source>
</evidence>
<reference evidence="15" key="2">
    <citation type="submission" date="2025-09" db="UniProtKB">
        <authorList>
            <consortium name="Ensembl"/>
        </authorList>
    </citation>
    <scope>IDENTIFICATION</scope>
</reference>
<keyword evidence="8" id="KW-0130">Cell adhesion</keyword>
<feature type="domain" description="Cadherin" evidence="14">
    <location>
        <begin position="252"/>
        <end position="356"/>
    </location>
</feature>
<dbReference type="FunFam" id="2.60.40.60:FF:000004">
    <property type="entry name" value="Protocadherin 1 gamma 2"/>
    <property type="match status" value="1"/>
</dbReference>
<dbReference type="Pfam" id="PF08266">
    <property type="entry name" value="Cadherin_2"/>
    <property type="match status" value="1"/>
</dbReference>
<evidence type="ECO:0000313" key="15">
    <source>
        <dbReference type="Ensembl" id="ENSCPBP00000010215.1"/>
    </source>
</evidence>
<evidence type="ECO:0000313" key="16">
    <source>
        <dbReference type="Proteomes" id="UP000694380"/>
    </source>
</evidence>
<dbReference type="Ensembl" id="ENSCPBT00000012262.1">
    <property type="protein sequence ID" value="ENSCPBP00000010215.1"/>
    <property type="gene ID" value="ENSCPBG00000007864.1"/>
</dbReference>
<dbReference type="OMA" id="RRNYGEK"/>
<keyword evidence="11" id="KW-0325">Glycoprotein</keyword>
<dbReference type="Pfam" id="PF00028">
    <property type="entry name" value="Cadherin"/>
    <property type="match status" value="5"/>
</dbReference>
<keyword evidence="10 13" id="KW-0472">Membrane</keyword>
<evidence type="ECO:0000256" key="11">
    <source>
        <dbReference type="ARBA" id="ARBA00023180"/>
    </source>
</evidence>
<evidence type="ECO:0000256" key="10">
    <source>
        <dbReference type="ARBA" id="ARBA00023136"/>
    </source>
</evidence>
<evidence type="ECO:0000256" key="13">
    <source>
        <dbReference type="SAM" id="Phobius"/>
    </source>
</evidence>
<keyword evidence="9 13" id="KW-1133">Transmembrane helix</keyword>
<dbReference type="InterPro" id="IPR020894">
    <property type="entry name" value="Cadherin_CS"/>
</dbReference>
<evidence type="ECO:0000256" key="1">
    <source>
        <dbReference type="ARBA" id="ARBA00003436"/>
    </source>
</evidence>
<comment type="subcellular location">
    <subcellularLocation>
        <location evidence="2">Cell membrane</location>
        <topology evidence="2">Single-pass type I membrane protein</topology>
    </subcellularLocation>
</comment>
<dbReference type="SUPFAM" id="SSF49313">
    <property type="entry name" value="Cadherin-like"/>
    <property type="match status" value="6"/>
</dbReference>
<dbReference type="PRINTS" id="PR00205">
    <property type="entry name" value="CADHERIN"/>
</dbReference>
<dbReference type="InterPro" id="IPR002126">
    <property type="entry name" value="Cadherin-like_dom"/>
</dbReference>
<dbReference type="PROSITE" id="PS50268">
    <property type="entry name" value="CADHERIN_2"/>
    <property type="match status" value="6"/>
</dbReference>
<keyword evidence="6" id="KW-0677">Repeat</keyword>
<feature type="domain" description="Cadherin" evidence="14">
    <location>
        <begin position="36"/>
        <end position="142"/>
    </location>
</feature>
<dbReference type="PANTHER" id="PTHR24028:SF118">
    <property type="entry name" value="PROTOCADHERIN BETA-1"/>
    <property type="match status" value="1"/>
</dbReference>
<dbReference type="Gene3D" id="2.60.40.60">
    <property type="entry name" value="Cadherins"/>
    <property type="match status" value="6"/>
</dbReference>
<evidence type="ECO:0000256" key="2">
    <source>
        <dbReference type="ARBA" id="ARBA00004251"/>
    </source>
</evidence>
<keyword evidence="16" id="KW-1185">Reference proteome</keyword>
<evidence type="ECO:0000256" key="12">
    <source>
        <dbReference type="PROSITE-ProRule" id="PRU00043"/>
    </source>
</evidence>
<evidence type="ECO:0000256" key="3">
    <source>
        <dbReference type="ARBA" id="ARBA00022475"/>
    </source>
</evidence>
<dbReference type="InterPro" id="IPR015919">
    <property type="entry name" value="Cadherin-like_sf"/>
</dbReference>
<accession>A0A8C3H960</accession>
<feature type="domain" description="Cadherin" evidence="14">
    <location>
        <begin position="143"/>
        <end position="251"/>
    </location>
</feature>
<evidence type="ECO:0000256" key="5">
    <source>
        <dbReference type="ARBA" id="ARBA00022729"/>
    </source>
</evidence>
<keyword evidence="3" id="KW-1003">Cell membrane</keyword>
<dbReference type="FunFam" id="2.60.40.60:FF:000002">
    <property type="entry name" value="Protocadherin alpha 2"/>
    <property type="match status" value="1"/>
</dbReference>
<organism evidence="15 16">
    <name type="scientific">Chrysemys picta bellii</name>
    <name type="common">Western painted turtle</name>
    <name type="synonym">Emys bellii</name>
    <dbReference type="NCBI Taxonomy" id="8478"/>
    <lineage>
        <taxon>Eukaryota</taxon>
        <taxon>Metazoa</taxon>
        <taxon>Chordata</taxon>
        <taxon>Craniata</taxon>
        <taxon>Vertebrata</taxon>
        <taxon>Euteleostomi</taxon>
        <taxon>Archelosauria</taxon>
        <taxon>Testudinata</taxon>
        <taxon>Testudines</taxon>
        <taxon>Cryptodira</taxon>
        <taxon>Durocryptodira</taxon>
        <taxon>Testudinoidea</taxon>
        <taxon>Emydidae</taxon>
        <taxon>Chrysemys</taxon>
    </lineage>
</organism>
<dbReference type="InterPro" id="IPR013164">
    <property type="entry name" value="Cadherin_N"/>
</dbReference>
<comment type="function">
    <text evidence="1">Potential calcium-dependent cell-adhesion protein. May be involved in the establishment and maintenance of specific neuronal connections in the brain.</text>
</comment>
<evidence type="ECO:0000256" key="9">
    <source>
        <dbReference type="ARBA" id="ARBA00022989"/>
    </source>
</evidence>
<dbReference type="CDD" id="cd11304">
    <property type="entry name" value="Cadherin_repeat"/>
    <property type="match status" value="5"/>
</dbReference>
<sequence length="895" mass="99817">MSVCSFLLRMADKKRRTTIKRQVASLILFLCMWALRCETVRYSVPEEMESGSFVANVAKDLGLDPKRLSARRARVVSEGSRQHFQLNSNTGDLFIKEKVDREELCGETDPCMVQFEIILQNPLQAYPAEIRVYDINDYSPVFSEKEFILKILETSDPGSRFPLENAQDLDVGNNSLQNYSISNNDYFHIYTRVRSDGRKFAELVLDKPLDREEQPEVSLVLTAVDGGSPPRSGTAQIHVIVLDANDNPPVFSQTTYKSRVLENSPKDYLVVTVSATDLDEGNYGEISYSFSQKSKENSKTFNINPVTGELRLTGQLDFETIETYELDVRATDDGGLFSHSKVLVEVLDVNDNPPEVKVTSLTSPIPEDSSPVTVVALFSVRDRDSGNNGKTVCSTEDDLPFSLKTTFKNSYSLVTEYVLDREKVSEYNITITARDLGTPSLSTEERIVVKISDINDNSPEFSQTSYTMYVRENNGPAVLIGKVNAFDSDSEQNAKVTYSLLPSEVGGFSLLSYISINSENGNVYALRSMDYEQRKEFQVAVRAADGGSPPLSSEVIVRVVIIDENDNAPFILYPLQNSSSPANDLVPRSAKAGYLVTKVVAVDGDSGQNSWLSYHLLKATDPGLFTIASQNGEIRTTRLITDRDTVKQKLIVLVRDSGESPLSSSATLNIALVDGFSDAYMQFTDVAVEEEENDTLTMYLIISLCLVSFVFFISVIIFIIIKLYRRRNYGEKYMSASGNCCGNSNFQNNLADVTGNGTLSHSYRYEVCLTTGSGNSEFRFLRPIIPSLPPQHGNAGTDSGKEQDLLTNFDLTTDMKSANQHGIAETDSGKEQDLLTNLQLNTDLESANEVRLTSDLLECFYFIFVNYLFKVYPLLKDNLEVFIFKIIQKAIPFFL</sequence>
<reference evidence="15" key="1">
    <citation type="submission" date="2025-08" db="UniProtKB">
        <authorList>
            <consortium name="Ensembl"/>
        </authorList>
    </citation>
    <scope>IDENTIFICATION</scope>
</reference>
<evidence type="ECO:0000256" key="7">
    <source>
        <dbReference type="ARBA" id="ARBA00022837"/>
    </source>
</evidence>
<dbReference type="FunFam" id="2.60.40.60:FF:000001">
    <property type="entry name" value="Protocadherin alpha 2"/>
    <property type="match status" value="1"/>
</dbReference>
<evidence type="ECO:0000256" key="6">
    <source>
        <dbReference type="ARBA" id="ARBA00022737"/>
    </source>
</evidence>
<dbReference type="AlphaFoldDB" id="A0A8C3H960"/>
<dbReference type="Proteomes" id="UP000694380">
    <property type="component" value="Unplaced"/>
</dbReference>
<dbReference type="GO" id="GO:0007156">
    <property type="term" value="P:homophilic cell adhesion via plasma membrane adhesion molecules"/>
    <property type="evidence" value="ECO:0007669"/>
    <property type="project" value="InterPro"/>
</dbReference>
<keyword evidence="4 13" id="KW-0812">Transmembrane</keyword>
<dbReference type="FunFam" id="2.60.40.60:FF:000006">
    <property type="entry name" value="Protocadherin alpha 2"/>
    <property type="match status" value="1"/>
</dbReference>
<dbReference type="PROSITE" id="PS00232">
    <property type="entry name" value="CADHERIN_1"/>
    <property type="match status" value="3"/>
</dbReference>
<feature type="domain" description="Cadherin" evidence="14">
    <location>
        <begin position="357"/>
        <end position="461"/>
    </location>
</feature>
<proteinExistence type="predicted"/>
<feature type="transmembrane region" description="Helical" evidence="13">
    <location>
        <begin position="698"/>
        <end position="724"/>
    </location>
</feature>
<feature type="domain" description="Cadherin" evidence="14">
    <location>
        <begin position="578"/>
        <end position="683"/>
    </location>
</feature>
<evidence type="ECO:0000256" key="8">
    <source>
        <dbReference type="ARBA" id="ARBA00022889"/>
    </source>
</evidence>
<dbReference type="Pfam" id="PF16492">
    <property type="entry name" value="Cadherin_C_2"/>
    <property type="match status" value="1"/>
</dbReference>
<dbReference type="InterPro" id="IPR050174">
    <property type="entry name" value="Protocadherin/Cadherin-CA"/>
</dbReference>
<keyword evidence="5" id="KW-0732">Signal</keyword>
<dbReference type="GO" id="GO:0005509">
    <property type="term" value="F:calcium ion binding"/>
    <property type="evidence" value="ECO:0007669"/>
    <property type="project" value="UniProtKB-UniRule"/>
</dbReference>
<evidence type="ECO:0000259" key="14">
    <source>
        <dbReference type="PROSITE" id="PS50268"/>
    </source>
</evidence>
<dbReference type="FunFam" id="2.60.40.60:FF:000018">
    <property type="entry name" value="Protocadherin gamma c3"/>
    <property type="match status" value="1"/>
</dbReference>
<dbReference type="GeneTree" id="ENSGT00940000161193"/>
<dbReference type="PANTHER" id="PTHR24028">
    <property type="entry name" value="CADHERIN-87A"/>
    <property type="match status" value="1"/>
</dbReference>